<dbReference type="Proteomes" id="UP000284277">
    <property type="component" value="Unassembled WGS sequence"/>
</dbReference>
<evidence type="ECO:0000313" key="6">
    <source>
        <dbReference type="EMBL" id="RKD30206.1"/>
    </source>
</evidence>
<dbReference type="Gene3D" id="3.20.20.80">
    <property type="entry name" value="Glycosidases"/>
    <property type="match status" value="1"/>
</dbReference>
<dbReference type="InterPro" id="IPR011013">
    <property type="entry name" value="Gal_mutarotase_sf_dom"/>
</dbReference>
<protein>
    <submittedName>
        <fullName evidence="6">Family 31 glucosidase</fullName>
    </submittedName>
</protein>
<sequence length="664" mass="76895">MDLFRKENGKLIYHYDAEEVILEPWGENSLRVRGFKTGKLKERNWALLEQEYIETQITMDESGAIIKNGAITAKITRKGKLLFYNSRGELILEEYARNRRDLQDPKCSAIEVEAREFKPIPGGDYHLTVRFETIDQDERIYGMGQYQQPYLNLMGTDLELAHRNSQASVPFALSSLGYGLLWNNPGIGRVVFGKNIKSFEAYSTDILDYWITVGDTPAEIEEAYAKVTGTVPMMPEYGLGFWQCKLRYQTQEELLEIAREYKRRGLPLDLIVIDFFHWPKQGEWKFDPVYWPDPDAMVEELKELSVKLMVSIWPTVDRESENYEEMLEKGYLIRTDRGFRVGLNFQGATIHYDATNPEARDYVWNKVKENYYEKGVQVFWLDEAEPEYTAYDFDNYRYYQGSNLQIGNIYPVEYAKTFYEGMKAQGQENIVNLIRCAWAGSQKYGALVWSGDIASSFESMKNQLAAGLNMGIAGIPWWTTDIGGFHGGDPDDEAFRELFVRWFQWGTFCPVMRLHGDREPRRPQVGTTGGATCCSGAANEVWSYGEKVYEICKDNLELRESLRPYTKGLMKEAHEKGTPVMRPLFYEFPEDKVCWEVEDQYLYGPDYLVAPILETGMRSRKVYFPKGFYWKEIHSGINYQGGSSEVVDSPLEYMPVFFKEEVIV</sequence>
<dbReference type="Pfam" id="PF01055">
    <property type="entry name" value="Glyco_hydro_31_2nd"/>
    <property type="match status" value="1"/>
</dbReference>
<feature type="domain" description="Glycoside hydrolase family 31 N-terminal" evidence="4">
    <location>
        <begin position="26"/>
        <end position="186"/>
    </location>
</feature>
<dbReference type="SUPFAM" id="SSF51011">
    <property type="entry name" value="Glycosyl hydrolase domain"/>
    <property type="match status" value="1"/>
</dbReference>
<gene>
    <name evidence="6" type="ORF">BET01_06325</name>
</gene>
<evidence type="ECO:0000256" key="2">
    <source>
        <dbReference type="RuleBase" id="RU361185"/>
    </source>
</evidence>
<keyword evidence="7" id="KW-1185">Reference proteome</keyword>
<dbReference type="GO" id="GO:0004553">
    <property type="term" value="F:hydrolase activity, hydrolyzing O-glycosyl compounds"/>
    <property type="evidence" value="ECO:0007669"/>
    <property type="project" value="InterPro"/>
</dbReference>
<dbReference type="Pfam" id="PF13802">
    <property type="entry name" value="Gal_mutarotas_2"/>
    <property type="match status" value="1"/>
</dbReference>
<dbReference type="SUPFAM" id="SSF51445">
    <property type="entry name" value="(Trans)glycosidases"/>
    <property type="match status" value="1"/>
</dbReference>
<evidence type="ECO:0000313" key="7">
    <source>
        <dbReference type="Proteomes" id="UP000284277"/>
    </source>
</evidence>
<evidence type="ECO:0000259" key="3">
    <source>
        <dbReference type="Pfam" id="PF01055"/>
    </source>
</evidence>
<dbReference type="AlphaFoldDB" id="A0A419SYC6"/>
<feature type="domain" description="Glycoside hydrolase family 31 TIM barrel" evidence="3">
    <location>
        <begin position="232"/>
        <end position="566"/>
    </location>
</feature>
<organism evidence="6 7">
    <name type="scientific">Lacrimispora algidixylanolytica</name>
    <dbReference type="NCBI Taxonomy" id="94868"/>
    <lineage>
        <taxon>Bacteria</taxon>
        <taxon>Bacillati</taxon>
        <taxon>Bacillota</taxon>
        <taxon>Clostridia</taxon>
        <taxon>Lachnospirales</taxon>
        <taxon>Lachnospiraceae</taxon>
        <taxon>Lacrimispora</taxon>
    </lineage>
</organism>
<dbReference type="OrthoDB" id="176168at2"/>
<evidence type="ECO:0000256" key="1">
    <source>
        <dbReference type="ARBA" id="ARBA00007806"/>
    </source>
</evidence>
<dbReference type="InterPro" id="IPR025887">
    <property type="entry name" value="Glyco_hydro_31_N_dom"/>
</dbReference>
<proteinExistence type="inferred from homology"/>
<dbReference type="InterPro" id="IPR051816">
    <property type="entry name" value="Glycosyl_Hydrolase_31"/>
</dbReference>
<dbReference type="InterPro" id="IPR048395">
    <property type="entry name" value="Glyco_hydro_31_C"/>
</dbReference>
<dbReference type="RefSeq" id="WP_120197730.1">
    <property type="nucleotide sequence ID" value="NZ_MCIA01000031.1"/>
</dbReference>
<feature type="domain" description="Glycosyl hydrolase family 31 C-terminal" evidence="5">
    <location>
        <begin position="577"/>
        <end position="664"/>
    </location>
</feature>
<evidence type="ECO:0000259" key="4">
    <source>
        <dbReference type="Pfam" id="PF13802"/>
    </source>
</evidence>
<dbReference type="SUPFAM" id="SSF74650">
    <property type="entry name" value="Galactose mutarotase-like"/>
    <property type="match status" value="1"/>
</dbReference>
<dbReference type="CDD" id="cd14752">
    <property type="entry name" value="GH31_N"/>
    <property type="match status" value="1"/>
</dbReference>
<dbReference type="Gene3D" id="2.60.40.1180">
    <property type="entry name" value="Golgi alpha-mannosidase II"/>
    <property type="match status" value="1"/>
</dbReference>
<dbReference type="InterPro" id="IPR013780">
    <property type="entry name" value="Glyco_hydro_b"/>
</dbReference>
<reference evidence="6 7" key="1">
    <citation type="submission" date="2016-08" db="EMBL/GenBank/DDBJ databases">
        <title>A new outlook on sporulation: Clostridium algidixylanolyticum.</title>
        <authorList>
            <person name="Poppleton D.I."/>
            <person name="Gribaldo S."/>
        </authorList>
    </citation>
    <scope>NUCLEOTIDE SEQUENCE [LARGE SCALE GENOMIC DNA]</scope>
    <source>
        <strain evidence="6 7">SPL73</strain>
    </source>
</reference>
<dbReference type="Gene3D" id="2.60.40.1760">
    <property type="entry name" value="glycosyl hydrolase (family 31)"/>
    <property type="match status" value="1"/>
</dbReference>
<dbReference type="PANTHER" id="PTHR43863">
    <property type="entry name" value="HYDROLASE, PUTATIVE (AFU_ORTHOLOGUE AFUA_1G03140)-RELATED"/>
    <property type="match status" value="1"/>
</dbReference>
<dbReference type="PANTHER" id="PTHR43863:SF2">
    <property type="entry name" value="MALTASE-GLUCOAMYLASE"/>
    <property type="match status" value="1"/>
</dbReference>
<accession>A0A419SYC6</accession>
<keyword evidence="2" id="KW-0326">Glycosidase</keyword>
<dbReference type="GO" id="GO:0005975">
    <property type="term" value="P:carbohydrate metabolic process"/>
    <property type="evidence" value="ECO:0007669"/>
    <property type="project" value="InterPro"/>
</dbReference>
<name>A0A419SYC6_9FIRM</name>
<dbReference type="EMBL" id="MCIA01000031">
    <property type="protein sequence ID" value="RKD30206.1"/>
    <property type="molecule type" value="Genomic_DNA"/>
</dbReference>
<dbReference type="GO" id="GO:0030246">
    <property type="term" value="F:carbohydrate binding"/>
    <property type="evidence" value="ECO:0007669"/>
    <property type="project" value="InterPro"/>
</dbReference>
<comment type="caution">
    <text evidence="6">The sequence shown here is derived from an EMBL/GenBank/DDBJ whole genome shotgun (WGS) entry which is preliminary data.</text>
</comment>
<evidence type="ECO:0000259" key="5">
    <source>
        <dbReference type="Pfam" id="PF21365"/>
    </source>
</evidence>
<dbReference type="InterPro" id="IPR017853">
    <property type="entry name" value="GH"/>
</dbReference>
<comment type="similarity">
    <text evidence="1 2">Belongs to the glycosyl hydrolase 31 family.</text>
</comment>
<dbReference type="InterPro" id="IPR000322">
    <property type="entry name" value="Glyco_hydro_31_TIM"/>
</dbReference>
<keyword evidence="2" id="KW-0378">Hydrolase</keyword>
<dbReference type="Pfam" id="PF21365">
    <property type="entry name" value="Glyco_hydro_31_3rd"/>
    <property type="match status" value="1"/>
</dbReference>
<dbReference type="CDD" id="cd06591">
    <property type="entry name" value="GH31_xylosidase_XylS"/>
    <property type="match status" value="1"/>
</dbReference>